<feature type="region of interest" description="Disordered" evidence="1">
    <location>
        <begin position="1"/>
        <end position="25"/>
    </location>
</feature>
<protein>
    <recommendedName>
        <fullName evidence="2">DUF2249 domain-containing protein</fullName>
    </recommendedName>
</protein>
<dbReference type="RefSeq" id="WP_188834953.1">
    <property type="nucleotide sequence ID" value="NZ_BMHI01000001.1"/>
</dbReference>
<dbReference type="Pfam" id="PF10006">
    <property type="entry name" value="DUF2249"/>
    <property type="match status" value="1"/>
</dbReference>
<evidence type="ECO:0000313" key="3">
    <source>
        <dbReference type="EMBL" id="GGB14451.1"/>
    </source>
</evidence>
<comment type="caution">
    <text evidence="3">The sequence shown here is derived from an EMBL/GenBank/DDBJ whole genome shotgun (WGS) entry which is preliminary data.</text>
</comment>
<dbReference type="Gene3D" id="2.60.120.10">
    <property type="entry name" value="Jelly Rolls"/>
    <property type="match status" value="1"/>
</dbReference>
<dbReference type="SUPFAM" id="SSF51182">
    <property type="entry name" value="RmlC-like cupins"/>
    <property type="match status" value="1"/>
</dbReference>
<keyword evidence="4" id="KW-1185">Reference proteome</keyword>
<evidence type="ECO:0000256" key="1">
    <source>
        <dbReference type="SAM" id="MobiDB-lite"/>
    </source>
</evidence>
<dbReference type="InterPro" id="IPR011051">
    <property type="entry name" value="RmlC_Cupin_sf"/>
</dbReference>
<dbReference type="EMBL" id="BMHI01000001">
    <property type="protein sequence ID" value="GGB14451.1"/>
    <property type="molecule type" value="Genomic_DNA"/>
</dbReference>
<dbReference type="Proteomes" id="UP000636793">
    <property type="component" value="Unassembled WGS sequence"/>
</dbReference>
<name>A0A916SUR5_9MICO</name>
<reference evidence="3" key="1">
    <citation type="journal article" date="2014" name="Int. J. Syst. Evol. Microbiol.">
        <title>Complete genome sequence of Corynebacterium casei LMG S-19264T (=DSM 44701T), isolated from a smear-ripened cheese.</title>
        <authorList>
            <consortium name="US DOE Joint Genome Institute (JGI-PGF)"/>
            <person name="Walter F."/>
            <person name="Albersmeier A."/>
            <person name="Kalinowski J."/>
            <person name="Ruckert C."/>
        </authorList>
    </citation>
    <scope>NUCLEOTIDE SEQUENCE</scope>
    <source>
        <strain evidence="3">CGMCC 1.15085</strain>
    </source>
</reference>
<accession>A0A916SUR5</accession>
<gene>
    <name evidence="3" type="ORF">GCM10011492_00090</name>
</gene>
<proteinExistence type="predicted"/>
<dbReference type="InterPro" id="IPR014710">
    <property type="entry name" value="RmlC-like_jellyroll"/>
</dbReference>
<dbReference type="InterPro" id="IPR018720">
    <property type="entry name" value="DUF2249"/>
</dbReference>
<feature type="compositionally biased region" description="Low complexity" evidence="1">
    <location>
        <begin position="1"/>
        <end position="16"/>
    </location>
</feature>
<evidence type="ECO:0000259" key="2">
    <source>
        <dbReference type="Pfam" id="PF10006"/>
    </source>
</evidence>
<organism evidence="3 4">
    <name type="scientific">Flexivirga endophytica</name>
    <dbReference type="NCBI Taxonomy" id="1849103"/>
    <lineage>
        <taxon>Bacteria</taxon>
        <taxon>Bacillati</taxon>
        <taxon>Actinomycetota</taxon>
        <taxon>Actinomycetes</taxon>
        <taxon>Micrococcales</taxon>
        <taxon>Dermacoccaceae</taxon>
        <taxon>Flexivirga</taxon>
    </lineage>
</organism>
<dbReference type="AlphaFoldDB" id="A0A916SUR5"/>
<reference evidence="3" key="2">
    <citation type="submission" date="2020-09" db="EMBL/GenBank/DDBJ databases">
        <authorList>
            <person name="Sun Q."/>
            <person name="Zhou Y."/>
        </authorList>
    </citation>
    <scope>NUCLEOTIDE SEQUENCE</scope>
    <source>
        <strain evidence="3">CGMCC 1.15085</strain>
    </source>
</reference>
<feature type="domain" description="DUF2249" evidence="2">
    <location>
        <begin position="18"/>
        <end position="87"/>
    </location>
</feature>
<evidence type="ECO:0000313" key="4">
    <source>
        <dbReference type="Proteomes" id="UP000636793"/>
    </source>
</evidence>
<feature type="region of interest" description="Disordered" evidence="1">
    <location>
        <begin position="88"/>
        <end position="108"/>
    </location>
</feature>
<dbReference type="CDD" id="cd02208">
    <property type="entry name" value="cupin_RmlC-like"/>
    <property type="match status" value="1"/>
</dbReference>
<sequence>MSDSSPATDPTTDATAQTLDVRGMRKPDKHPTIFATFGDLAVGDSFVLVNDHDPKHLHDEFEAEWPGGYDWEYLNQEMRDWQIRITRRSSTPTPRPLGRADDLGGKPGADGAVWRLGGRDRDLDASVVEVPAGVALEPHRGPGCDVLAHVLSGDGVLVTEVGQLPLAAGELVHVPAGSTRGFSAGDDGLRVLLVQQRRQELKLGL</sequence>